<accession>A0A9D0ZL78</accession>
<dbReference type="InterPro" id="IPR006379">
    <property type="entry name" value="HAD-SF_hydro_IIB"/>
</dbReference>
<dbReference type="InterPro" id="IPR036412">
    <property type="entry name" value="HAD-like_sf"/>
</dbReference>
<reference evidence="1" key="1">
    <citation type="submission" date="2020-10" db="EMBL/GenBank/DDBJ databases">
        <authorList>
            <person name="Gilroy R."/>
        </authorList>
    </citation>
    <scope>NUCLEOTIDE SEQUENCE</scope>
    <source>
        <strain evidence="1">ChiSjej6B24-2974</strain>
    </source>
</reference>
<dbReference type="PANTHER" id="PTHR10000:SF8">
    <property type="entry name" value="HAD SUPERFAMILY HYDROLASE-LIKE, TYPE 3"/>
    <property type="match status" value="1"/>
</dbReference>
<evidence type="ECO:0000313" key="2">
    <source>
        <dbReference type="Proteomes" id="UP000824260"/>
    </source>
</evidence>
<protein>
    <submittedName>
        <fullName evidence="1">HAD family phosphatase</fullName>
    </submittedName>
</protein>
<comment type="caution">
    <text evidence="1">The sequence shown here is derived from an EMBL/GenBank/DDBJ whole genome shotgun (WGS) entry which is preliminary data.</text>
</comment>
<dbReference type="PROSITE" id="PS01229">
    <property type="entry name" value="COF_2"/>
    <property type="match status" value="1"/>
</dbReference>
<dbReference type="PROSITE" id="PS01228">
    <property type="entry name" value="COF_1"/>
    <property type="match status" value="1"/>
</dbReference>
<dbReference type="PANTHER" id="PTHR10000">
    <property type="entry name" value="PHOSPHOSERINE PHOSPHATASE"/>
    <property type="match status" value="1"/>
</dbReference>
<name>A0A9D0ZL78_9FIRM</name>
<sequence length="270" mass="29908">MIRLIATDLDGTLLNQHSKLSPRTCRAVQRVMETGARFVISSGRMYLTTRPFAGQLDVNAPVIVFNGAMACDWQTGTPLFKTDIPVDTARAVCAMAEKRGVFAQYFPERGLFYQKRVAAVCDEYENRVRFRGEETVRPLSEWISQNAVKLMCLGEHEVLLKLREEMAEAFPQLRLMLSQPTYLEIVSASVDKGDALRMLAERLGVTQEEIAAFGDADNDVGMLEYAGSGYVMQNGNEQLLARVTLHAPANTDDGVARVLEDLLARGEIGG</sequence>
<reference evidence="1" key="2">
    <citation type="journal article" date="2021" name="PeerJ">
        <title>Extensive microbial diversity within the chicken gut microbiome revealed by metagenomics and culture.</title>
        <authorList>
            <person name="Gilroy R."/>
            <person name="Ravi A."/>
            <person name="Getino M."/>
            <person name="Pursley I."/>
            <person name="Horton D.L."/>
            <person name="Alikhan N.F."/>
            <person name="Baker D."/>
            <person name="Gharbi K."/>
            <person name="Hall N."/>
            <person name="Watson M."/>
            <person name="Adriaenssens E.M."/>
            <person name="Foster-Nyarko E."/>
            <person name="Jarju S."/>
            <person name="Secka A."/>
            <person name="Antonio M."/>
            <person name="Oren A."/>
            <person name="Chaudhuri R.R."/>
            <person name="La Ragione R."/>
            <person name="Hildebrand F."/>
            <person name="Pallen M.J."/>
        </authorList>
    </citation>
    <scope>NUCLEOTIDE SEQUENCE</scope>
    <source>
        <strain evidence="1">ChiSjej6B24-2974</strain>
    </source>
</reference>
<proteinExistence type="predicted"/>
<gene>
    <name evidence="1" type="ORF">IAA52_05810</name>
</gene>
<dbReference type="SFLD" id="SFLDG01140">
    <property type="entry name" value="C2.B:_Phosphomannomutase_and_P"/>
    <property type="match status" value="1"/>
</dbReference>
<dbReference type="Gene3D" id="3.30.1240.10">
    <property type="match status" value="1"/>
</dbReference>
<dbReference type="GO" id="GO:0016791">
    <property type="term" value="F:phosphatase activity"/>
    <property type="evidence" value="ECO:0007669"/>
    <property type="project" value="UniProtKB-ARBA"/>
</dbReference>
<dbReference type="InterPro" id="IPR000150">
    <property type="entry name" value="Cof"/>
</dbReference>
<dbReference type="InterPro" id="IPR023214">
    <property type="entry name" value="HAD_sf"/>
</dbReference>
<dbReference type="Gene3D" id="3.40.50.1000">
    <property type="entry name" value="HAD superfamily/HAD-like"/>
    <property type="match status" value="1"/>
</dbReference>
<dbReference type="Proteomes" id="UP000824260">
    <property type="component" value="Unassembled WGS sequence"/>
</dbReference>
<dbReference type="CDD" id="cd07516">
    <property type="entry name" value="HAD_Pase"/>
    <property type="match status" value="1"/>
</dbReference>
<dbReference type="SFLD" id="SFLDS00003">
    <property type="entry name" value="Haloacid_Dehalogenase"/>
    <property type="match status" value="1"/>
</dbReference>
<dbReference type="EMBL" id="DVFZ01000055">
    <property type="protein sequence ID" value="HIQ82602.1"/>
    <property type="molecule type" value="Genomic_DNA"/>
</dbReference>
<dbReference type="GO" id="GO:0000287">
    <property type="term" value="F:magnesium ion binding"/>
    <property type="evidence" value="ECO:0007669"/>
    <property type="project" value="TreeGrafter"/>
</dbReference>
<evidence type="ECO:0000313" key="1">
    <source>
        <dbReference type="EMBL" id="HIQ82602.1"/>
    </source>
</evidence>
<dbReference type="SUPFAM" id="SSF56784">
    <property type="entry name" value="HAD-like"/>
    <property type="match status" value="1"/>
</dbReference>
<dbReference type="NCBIfam" id="TIGR01484">
    <property type="entry name" value="HAD-SF-IIB"/>
    <property type="match status" value="1"/>
</dbReference>
<dbReference type="Pfam" id="PF08282">
    <property type="entry name" value="Hydrolase_3"/>
    <property type="match status" value="1"/>
</dbReference>
<dbReference type="NCBIfam" id="TIGR00099">
    <property type="entry name" value="Cof-subfamily"/>
    <property type="match status" value="1"/>
</dbReference>
<dbReference type="GO" id="GO:0005829">
    <property type="term" value="C:cytosol"/>
    <property type="evidence" value="ECO:0007669"/>
    <property type="project" value="TreeGrafter"/>
</dbReference>
<organism evidence="1 2">
    <name type="scientific">Candidatus Pullichristensenella stercorigallinarum</name>
    <dbReference type="NCBI Taxonomy" id="2840909"/>
    <lineage>
        <taxon>Bacteria</taxon>
        <taxon>Bacillati</taxon>
        <taxon>Bacillota</taxon>
        <taxon>Clostridia</taxon>
        <taxon>Candidatus Pullichristensenella</taxon>
    </lineage>
</organism>
<dbReference type="AlphaFoldDB" id="A0A9D0ZL78"/>